<dbReference type="SUPFAM" id="SSF53098">
    <property type="entry name" value="Ribonuclease H-like"/>
    <property type="match status" value="1"/>
</dbReference>
<organism evidence="1 2">
    <name type="scientific">Ladona fulva</name>
    <name type="common">Scarce chaser dragonfly</name>
    <name type="synonym">Libellula fulva</name>
    <dbReference type="NCBI Taxonomy" id="123851"/>
    <lineage>
        <taxon>Eukaryota</taxon>
        <taxon>Metazoa</taxon>
        <taxon>Ecdysozoa</taxon>
        <taxon>Arthropoda</taxon>
        <taxon>Hexapoda</taxon>
        <taxon>Insecta</taxon>
        <taxon>Pterygota</taxon>
        <taxon>Palaeoptera</taxon>
        <taxon>Odonata</taxon>
        <taxon>Epiprocta</taxon>
        <taxon>Anisoptera</taxon>
        <taxon>Libelluloidea</taxon>
        <taxon>Libellulidae</taxon>
        <taxon>Ladona</taxon>
    </lineage>
</organism>
<reference evidence="1" key="1">
    <citation type="submission" date="2013-04" db="EMBL/GenBank/DDBJ databases">
        <authorList>
            <person name="Qu J."/>
            <person name="Murali S.C."/>
            <person name="Bandaranaike D."/>
            <person name="Bellair M."/>
            <person name="Blankenburg K."/>
            <person name="Chao H."/>
            <person name="Dinh H."/>
            <person name="Doddapaneni H."/>
            <person name="Downs B."/>
            <person name="Dugan-Rocha S."/>
            <person name="Elkadiri S."/>
            <person name="Gnanaolivu R.D."/>
            <person name="Hernandez B."/>
            <person name="Javaid M."/>
            <person name="Jayaseelan J.C."/>
            <person name="Lee S."/>
            <person name="Li M."/>
            <person name="Ming W."/>
            <person name="Munidasa M."/>
            <person name="Muniz J."/>
            <person name="Nguyen L."/>
            <person name="Ongeri F."/>
            <person name="Osuji N."/>
            <person name="Pu L.-L."/>
            <person name="Puazo M."/>
            <person name="Qu C."/>
            <person name="Quiroz J."/>
            <person name="Raj R."/>
            <person name="Weissenberger G."/>
            <person name="Xin Y."/>
            <person name="Zou X."/>
            <person name="Han Y."/>
            <person name="Richards S."/>
            <person name="Worley K."/>
            <person name="Muzny D."/>
            <person name="Gibbs R."/>
        </authorList>
    </citation>
    <scope>NUCLEOTIDE SEQUENCE</scope>
    <source>
        <strain evidence="1">Sampled in the wild</strain>
    </source>
</reference>
<dbReference type="OrthoDB" id="6095482at2759"/>
<reference evidence="1" key="2">
    <citation type="submission" date="2017-10" db="EMBL/GenBank/DDBJ databases">
        <title>Ladona fulva Genome sequencing and assembly.</title>
        <authorList>
            <person name="Murali S."/>
            <person name="Richards S."/>
            <person name="Bandaranaike D."/>
            <person name="Bellair M."/>
            <person name="Blankenburg K."/>
            <person name="Chao H."/>
            <person name="Dinh H."/>
            <person name="Doddapaneni H."/>
            <person name="Dugan-Rocha S."/>
            <person name="Elkadiri S."/>
            <person name="Gnanaolivu R."/>
            <person name="Hernandez B."/>
            <person name="Skinner E."/>
            <person name="Javaid M."/>
            <person name="Lee S."/>
            <person name="Li M."/>
            <person name="Ming W."/>
            <person name="Munidasa M."/>
            <person name="Muniz J."/>
            <person name="Nguyen L."/>
            <person name="Hughes D."/>
            <person name="Osuji N."/>
            <person name="Pu L.-L."/>
            <person name="Puazo M."/>
            <person name="Qu C."/>
            <person name="Quiroz J."/>
            <person name="Raj R."/>
            <person name="Weissenberger G."/>
            <person name="Xin Y."/>
            <person name="Zou X."/>
            <person name="Han Y."/>
            <person name="Worley K."/>
            <person name="Muzny D."/>
            <person name="Gibbs R."/>
        </authorList>
    </citation>
    <scope>NUCLEOTIDE SEQUENCE</scope>
    <source>
        <strain evidence="1">Sampled in the wild</strain>
    </source>
</reference>
<comment type="caution">
    <text evidence="1">The sequence shown here is derived from an EMBL/GenBank/DDBJ whole genome shotgun (WGS) entry which is preliminary data.</text>
</comment>
<dbReference type="InterPro" id="IPR012337">
    <property type="entry name" value="RNaseH-like_sf"/>
</dbReference>
<protein>
    <recommendedName>
        <fullName evidence="3">Exonuclease domain-containing protein</fullName>
    </recommendedName>
</protein>
<proteinExistence type="predicted"/>
<dbReference type="GO" id="GO:0003676">
    <property type="term" value="F:nucleic acid binding"/>
    <property type="evidence" value="ECO:0007669"/>
    <property type="project" value="InterPro"/>
</dbReference>
<dbReference type="InterPro" id="IPR036397">
    <property type="entry name" value="RNaseH_sf"/>
</dbReference>
<dbReference type="EMBL" id="KZ308291">
    <property type="protein sequence ID" value="KAG8226634.1"/>
    <property type="molecule type" value="Genomic_DNA"/>
</dbReference>
<dbReference type="AlphaFoldDB" id="A0A8K0K2Z0"/>
<keyword evidence="2" id="KW-1185">Reference proteome</keyword>
<dbReference type="Proteomes" id="UP000792457">
    <property type="component" value="Unassembled WGS sequence"/>
</dbReference>
<evidence type="ECO:0008006" key="3">
    <source>
        <dbReference type="Google" id="ProtNLM"/>
    </source>
</evidence>
<dbReference type="Gene3D" id="3.30.420.10">
    <property type="entry name" value="Ribonuclease H-like superfamily/Ribonuclease H"/>
    <property type="match status" value="1"/>
</dbReference>
<gene>
    <name evidence="1" type="ORF">J437_LFUL005285</name>
</gene>
<evidence type="ECO:0000313" key="2">
    <source>
        <dbReference type="Proteomes" id="UP000792457"/>
    </source>
</evidence>
<sequence length="362" mass="40362">MVKFRVDPNNYKHQCLPGGKGLKGDSSYDDLKKIFQIFADNASKLSPCGSSQPNESFNMILSSKAPKNKFYGGSESLNFWLASAVSRENLGTSYVVGLNKNLGLSPGRNTEMKRKRTETREGVCSKGRHPVCKGQKRRYKIVSKDDLELVYFDIETRYILPVNGISQSASKVNGLTLAGNVLLKNNFPVNSLTLLECLEKFLVFLGKMNKPVMLVGHNILNFDCMYFACPGHLYMDCWTPFQCSKNVNSDTIAKHSITLLEYINKKTKQKEFVDNVLTLKPYIGVLSSRMINKLADSGLNLNVLLDTYKACGEEGDKTLLFHDVDGRAKFTKNILSSLSFLENYSNGSSTDVSSDNAQVMTD</sequence>
<name>A0A8K0K2Z0_LADFU</name>
<accession>A0A8K0K2Z0</accession>
<feature type="non-terminal residue" evidence="1">
    <location>
        <position position="362"/>
    </location>
</feature>
<evidence type="ECO:0000313" key="1">
    <source>
        <dbReference type="EMBL" id="KAG8226634.1"/>
    </source>
</evidence>